<dbReference type="Gene3D" id="3.40.50.1820">
    <property type="entry name" value="alpha/beta hydrolase"/>
    <property type="match status" value="1"/>
</dbReference>
<dbReference type="InterPro" id="IPR029058">
    <property type="entry name" value="AB_hydrolase_fold"/>
</dbReference>
<dbReference type="SUPFAM" id="SSF53474">
    <property type="entry name" value="alpha/beta-Hydrolases"/>
    <property type="match status" value="1"/>
</dbReference>
<feature type="domain" description="Phospholipase/carboxylesterase/thioesterase" evidence="1">
    <location>
        <begin position="90"/>
        <end position="157"/>
    </location>
</feature>
<evidence type="ECO:0000313" key="2">
    <source>
        <dbReference type="EMBL" id="ACD91400.1"/>
    </source>
</evidence>
<protein>
    <submittedName>
        <fullName evidence="2">Phospholipase/Carboxylesterase</fullName>
    </submittedName>
</protein>
<dbReference type="GO" id="GO:0016787">
    <property type="term" value="F:hydrolase activity"/>
    <property type="evidence" value="ECO:0007669"/>
    <property type="project" value="InterPro"/>
</dbReference>
<dbReference type="STRING" id="290315.Clim_2377"/>
<proteinExistence type="predicted"/>
<dbReference type="eggNOG" id="COG0400">
    <property type="taxonomic scope" value="Bacteria"/>
</dbReference>
<dbReference type="ESTHER" id="chlli-q44rj8">
    <property type="family name" value="LYsophospholipase_carboxylesterase"/>
</dbReference>
<name>B3EHZ1_CHLL2</name>
<dbReference type="InterPro" id="IPR003140">
    <property type="entry name" value="PLipase/COase/thioEstase"/>
</dbReference>
<gene>
    <name evidence="2" type="ordered locus">Clim_2377</name>
</gene>
<dbReference type="OrthoDB" id="595091at2"/>
<dbReference type="AlphaFoldDB" id="B3EHZ1"/>
<dbReference type="HOGENOM" id="CLU_1248804_0_0_10"/>
<evidence type="ECO:0000259" key="1">
    <source>
        <dbReference type="Pfam" id="PF02230"/>
    </source>
</evidence>
<dbReference type="EMBL" id="CP001097">
    <property type="protein sequence ID" value="ACD91400.1"/>
    <property type="molecule type" value="Genomic_DNA"/>
</dbReference>
<reference evidence="2 3" key="1">
    <citation type="submission" date="2008-05" db="EMBL/GenBank/DDBJ databases">
        <title>Complete sequence of Chlorobium limicola DSM 245.</title>
        <authorList>
            <consortium name="US DOE Joint Genome Institute"/>
            <person name="Lucas S."/>
            <person name="Copeland A."/>
            <person name="Lapidus A."/>
            <person name="Glavina del Rio T."/>
            <person name="Dalin E."/>
            <person name="Tice H."/>
            <person name="Bruce D."/>
            <person name="Goodwin L."/>
            <person name="Pitluck S."/>
            <person name="Schmutz J."/>
            <person name="Larimer F."/>
            <person name="Land M."/>
            <person name="Hauser L."/>
            <person name="Kyrpides N."/>
            <person name="Ovchinnikova G."/>
            <person name="Zhao F."/>
            <person name="Li T."/>
            <person name="Liu Z."/>
            <person name="Overmann J."/>
            <person name="Bryant D.A."/>
            <person name="Richardson P."/>
        </authorList>
    </citation>
    <scope>NUCLEOTIDE SEQUENCE [LARGE SCALE GENOMIC DNA]</scope>
    <source>
        <strain evidence="3">DSM 245 / NBRC 103803 / 6330</strain>
    </source>
</reference>
<sequence length="221" mass="23895">MFFPSAMSAVTSYTIQVPVHGRYLFRMPEGEVCAPLLAGFHGYGETAEDEMARLVAIGGSSGWCLCAIEALHPFRTPKGLSGASWMTSEDRDLRIAENVRYVDEVVSSLLDSGRVNGRMVLHGFSQGAGMACRAAVLGRHAVAAVMLLGGDIPPELERLERMRMVQLARGSRDPIYAEERFMCDAGRLSDAGVYCSSVTYTGGHGAVEEYYRSAGAFLGDL</sequence>
<dbReference type="Proteomes" id="UP000008841">
    <property type="component" value="Chromosome"/>
</dbReference>
<accession>B3EHZ1</accession>
<organism evidence="2 3">
    <name type="scientific">Chlorobium limicola (strain DSM 245 / NBRC 103803 / 6330)</name>
    <dbReference type="NCBI Taxonomy" id="290315"/>
    <lineage>
        <taxon>Bacteria</taxon>
        <taxon>Pseudomonadati</taxon>
        <taxon>Chlorobiota</taxon>
        <taxon>Chlorobiia</taxon>
        <taxon>Chlorobiales</taxon>
        <taxon>Chlorobiaceae</taxon>
        <taxon>Chlorobium/Pelodictyon group</taxon>
        <taxon>Chlorobium</taxon>
    </lineage>
</organism>
<dbReference type="KEGG" id="cli:Clim_2377"/>
<evidence type="ECO:0000313" key="3">
    <source>
        <dbReference type="Proteomes" id="UP000008841"/>
    </source>
</evidence>
<dbReference type="Pfam" id="PF02230">
    <property type="entry name" value="Abhydrolase_2"/>
    <property type="match status" value="1"/>
</dbReference>